<dbReference type="AlphaFoldDB" id="A0A0S2F649"/>
<accession>A0A0S2F649</accession>
<name>A0A0S2F649_LYSAN</name>
<dbReference type="PATRIC" id="fig|84531.8.peg.861"/>
<protein>
    <submittedName>
        <fullName evidence="1">Uncharacterized protein</fullName>
    </submittedName>
</protein>
<proteinExistence type="predicted"/>
<reference evidence="1 2" key="1">
    <citation type="journal article" date="2015" name="BMC Genomics">
        <title>Comparative genomics and metabolic profiling of the genus Lysobacter.</title>
        <authorList>
            <person name="de Bruijn I."/>
            <person name="Cheng X."/>
            <person name="de Jager V."/>
            <person name="Exposito R.G."/>
            <person name="Watrous J."/>
            <person name="Patel N."/>
            <person name="Postma J."/>
            <person name="Dorrestein P.C."/>
            <person name="Kobayashi D."/>
            <person name="Raaijmakers J.M."/>
        </authorList>
    </citation>
    <scope>NUCLEOTIDE SEQUENCE [LARGE SCALE GENOMIC DNA]</scope>
    <source>
        <strain evidence="1 2">76</strain>
    </source>
</reference>
<evidence type="ECO:0000313" key="2">
    <source>
        <dbReference type="Proteomes" id="UP000060787"/>
    </source>
</evidence>
<dbReference type="KEGG" id="lab:LA76x_0835"/>
<evidence type="ECO:0000313" key="1">
    <source>
        <dbReference type="EMBL" id="ALN78996.1"/>
    </source>
</evidence>
<organism evidence="1 2">
    <name type="scientific">Lysobacter antibioticus</name>
    <dbReference type="NCBI Taxonomy" id="84531"/>
    <lineage>
        <taxon>Bacteria</taxon>
        <taxon>Pseudomonadati</taxon>
        <taxon>Pseudomonadota</taxon>
        <taxon>Gammaproteobacteria</taxon>
        <taxon>Lysobacterales</taxon>
        <taxon>Lysobacteraceae</taxon>
        <taxon>Lysobacter</taxon>
    </lineage>
</organism>
<dbReference type="EMBL" id="CP011129">
    <property type="protein sequence ID" value="ALN78996.1"/>
    <property type="molecule type" value="Genomic_DNA"/>
</dbReference>
<dbReference type="RefSeq" id="WP_148649612.1">
    <property type="nucleotide sequence ID" value="NZ_CP011129.1"/>
</dbReference>
<keyword evidence="2" id="KW-1185">Reference proteome</keyword>
<dbReference type="Proteomes" id="UP000060787">
    <property type="component" value="Chromosome"/>
</dbReference>
<gene>
    <name evidence="1" type="ORF">LA76x_0835</name>
</gene>
<sequence length="166" mass="18640">MIDGNRLVDLLGHSSAQASLARYLTDAGMIERPQGPDVVQYLDFDDLGLALIFTVANVYREEIGEPRDDGHWILSGIHFYNRHQNGQNDKFAGVLPYGLSFEFNRAHTVAALGTPIVDEEDDGYVMNTFRADNEIVVTTSTAVDHGEALWFKVEKIDKFHRERGDV</sequence>